<keyword evidence="1" id="KW-0732">Signal</keyword>
<comment type="caution">
    <text evidence="3">The sequence shown here is derived from an EMBL/GenBank/DDBJ whole genome shotgun (WGS) entry which is preliminary data.</text>
</comment>
<accession>A0A7X0HRK0</accession>
<feature type="domain" description="SLH" evidence="2">
    <location>
        <begin position="148"/>
        <end position="207"/>
    </location>
</feature>
<protein>
    <recommendedName>
        <fullName evidence="2">SLH domain-containing protein</fullName>
    </recommendedName>
</protein>
<dbReference type="AlphaFoldDB" id="A0A7X0HRK0"/>
<feature type="domain" description="SLH" evidence="2">
    <location>
        <begin position="24"/>
        <end position="83"/>
    </location>
</feature>
<evidence type="ECO:0000313" key="3">
    <source>
        <dbReference type="EMBL" id="MBB6444482.1"/>
    </source>
</evidence>
<gene>
    <name evidence="3" type="ORF">HNR53_001090</name>
</gene>
<dbReference type="InterPro" id="IPR051465">
    <property type="entry name" value="Cell_Envelope_Struct_Comp"/>
</dbReference>
<dbReference type="RefSeq" id="WP_184523564.1">
    <property type="nucleotide sequence ID" value="NZ_JACHGK010000002.1"/>
</dbReference>
<dbReference type="PANTHER" id="PTHR43308:SF5">
    <property type="entry name" value="S-LAYER PROTEIN _ PEPTIDOGLYCAN ENDO-BETA-N-ACETYLGLUCOSAMINIDASE"/>
    <property type="match status" value="1"/>
</dbReference>
<proteinExistence type="predicted"/>
<evidence type="ECO:0000259" key="2">
    <source>
        <dbReference type="PROSITE" id="PS51272"/>
    </source>
</evidence>
<dbReference type="Pfam" id="PF00395">
    <property type="entry name" value="SLH"/>
    <property type="match status" value="3"/>
</dbReference>
<dbReference type="EMBL" id="JACHGK010000002">
    <property type="protein sequence ID" value="MBB6444482.1"/>
    <property type="molecule type" value="Genomic_DNA"/>
</dbReference>
<name>A0A7X0HRK0_9BACI</name>
<dbReference type="PROSITE" id="PS51272">
    <property type="entry name" value="SLH"/>
    <property type="match status" value="3"/>
</dbReference>
<dbReference type="PANTHER" id="PTHR43308">
    <property type="entry name" value="OUTER MEMBRANE PROTEIN ALPHA-RELATED"/>
    <property type="match status" value="1"/>
</dbReference>
<dbReference type="Proteomes" id="UP000531594">
    <property type="component" value="Unassembled WGS sequence"/>
</dbReference>
<reference evidence="3 4" key="1">
    <citation type="submission" date="2020-08" db="EMBL/GenBank/DDBJ databases">
        <title>Genomic Encyclopedia of Type Strains, Phase IV (KMG-IV): sequencing the most valuable type-strain genomes for metagenomic binning, comparative biology and taxonomic classification.</title>
        <authorList>
            <person name="Goeker M."/>
        </authorList>
    </citation>
    <scope>NUCLEOTIDE SEQUENCE [LARGE SCALE GENOMIC DNA]</scope>
    <source>
        <strain evidence="3 4">DSM 5391</strain>
    </source>
</reference>
<feature type="domain" description="SLH" evidence="2">
    <location>
        <begin position="84"/>
        <end position="147"/>
    </location>
</feature>
<organism evidence="3 4">
    <name type="scientific">Bacillus benzoevorans</name>
    <dbReference type="NCBI Taxonomy" id="1456"/>
    <lineage>
        <taxon>Bacteria</taxon>
        <taxon>Bacillati</taxon>
        <taxon>Bacillota</taxon>
        <taxon>Bacilli</taxon>
        <taxon>Bacillales</taxon>
        <taxon>Bacillaceae</taxon>
        <taxon>Bacillus</taxon>
    </lineage>
</organism>
<evidence type="ECO:0000256" key="1">
    <source>
        <dbReference type="ARBA" id="ARBA00022729"/>
    </source>
</evidence>
<keyword evidence="4" id="KW-1185">Reference proteome</keyword>
<sequence length="460" mass="51341">MRRFFSLFIILLIFFLAVPMTGLASGTFRDVSKTYTFYKEVEFLSSKQIITGFQGGIFRPDVQVTRAEAAIMIGRALGLNGEPRNTKFSDVTANVTGSGYIAAAVEKKIITGYSDGTYHPHENISRGQMAIILDRAFNLEDRHLSNPFQDISPSKAAYQSILNAYALGIANGYSDGTYRPEATVSRGHFSAFLTRALEPSFRGKPTFAIESVSGWEPGSSVAEVDIAHEWVVKFNDELDENWRNFENLRKNMYVVRERDNQRLDIFNPIISRDDPTSITLGLTALYDRNETYYLYITKDMTSKMGNPLAKPLKLKFHTNGPEYTINQTIEQDGIKLELAIDQSEEKVFAKVKATNVSSEPISYFGTNGCDKGIAADLFTDTKDGPVKIGSKWAPSGIACTLMIEHYVLQPGATIEILEVLYPPAEPVNGNIYVKAIFKREIDKSNPLIKPAEISIPLEKF</sequence>
<evidence type="ECO:0000313" key="4">
    <source>
        <dbReference type="Proteomes" id="UP000531594"/>
    </source>
</evidence>
<dbReference type="InterPro" id="IPR001119">
    <property type="entry name" value="SLH_dom"/>
</dbReference>